<keyword evidence="3" id="KW-0203">Cytokinin biosynthesis</keyword>
<protein>
    <recommendedName>
        <fullName evidence="3">Cytokinin riboside 5'-monophosphate phosphoribohydrolase</fullName>
        <ecNumber evidence="3">3.2.2.n1</ecNumber>
    </recommendedName>
</protein>
<dbReference type="PANTHER" id="PTHR31223">
    <property type="entry name" value="LOG FAMILY PROTEIN YJL055W"/>
    <property type="match status" value="1"/>
</dbReference>
<sequence>MNRVCVFCGSSPGLGDDYLALARSLGETLAQRGIELVYGGAAVGLMGATADACLGAGGRVIGVIPEYLADKELAHPGLTQLEVVDSMHARKARMADLSDAFVALPGGVGTLEELFEIWTWTQLGLHRKPLGVVNAGGFYQGLIDFVAHLADQGFMKPAHRDLLLADSSPAGLLDRLATADLPDTPKWVATPRR</sequence>
<dbReference type="OrthoDB" id="9801098at2"/>
<reference evidence="4 5" key="1">
    <citation type="submission" date="2019-11" db="EMBL/GenBank/DDBJ databases">
        <authorList>
            <person name="Khan S.A."/>
            <person name="Jeon C.O."/>
            <person name="Chun B.H."/>
        </authorList>
    </citation>
    <scope>NUCLEOTIDE SEQUENCE [LARGE SCALE GENOMIC DNA]</scope>
    <source>
        <strain evidence="4 5">IMCC 1097</strain>
    </source>
</reference>
<dbReference type="InterPro" id="IPR031100">
    <property type="entry name" value="LOG_fam"/>
</dbReference>
<comment type="catalytic activity">
    <reaction evidence="1">
        <text>AMP + H2O = D-ribose 5-phosphate + adenine</text>
        <dbReference type="Rhea" id="RHEA:20129"/>
        <dbReference type="ChEBI" id="CHEBI:15377"/>
        <dbReference type="ChEBI" id="CHEBI:16708"/>
        <dbReference type="ChEBI" id="CHEBI:78346"/>
        <dbReference type="ChEBI" id="CHEBI:456215"/>
        <dbReference type="EC" id="3.2.2.4"/>
    </reaction>
</comment>
<evidence type="ECO:0000313" key="4">
    <source>
        <dbReference type="EMBL" id="QGG79580.1"/>
    </source>
</evidence>
<name>A0A5Q2QCM2_9GAMM</name>
<dbReference type="PANTHER" id="PTHR31223:SF70">
    <property type="entry name" value="LOG FAMILY PROTEIN YJL055W"/>
    <property type="match status" value="1"/>
</dbReference>
<dbReference type="GO" id="GO:0008714">
    <property type="term" value="F:AMP nucleosidase activity"/>
    <property type="evidence" value="ECO:0007669"/>
    <property type="project" value="UniProtKB-EC"/>
</dbReference>
<dbReference type="GO" id="GO:0009691">
    <property type="term" value="P:cytokinin biosynthetic process"/>
    <property type="evidence" value="ECO:0007669"/>
    <property type="project" value="UniProtKB-UniRule"/>
</dbReference>
<dbReference type="NCBIfam" id="TIGR00730">
    <property type="entry name" value="Rossman fold protein, TIGR00730 family"/>
    <property type="match status" value="1"/>
</dbReference>
<dbReference type="Proteomes" id="UP000388235">
    <property type="component" value="Chromosome"/>
</dbReference>
<dbReference type="InterPro" id="IPR005269">
    <property type="entry name" value="LOG"/>
</dbReference>
<proteinExistence type="inferred from homology"/>
<evidence type="ECO:0000256" key="1">
    <source>
        <dbReference type="ARBA" id="ARBA00000274"/>
    </source>
</evidence>
<dbReference type="EC" id="3.2.2.n1" evidence="3"/>
<comment type="similarity">
    <text evidence="2 3">Belongs to the LOG family.</text>
</comment>
<dbReference type="RefSeq" id="WP_153713084.1">
    <property type="nucleotide sequence ID" value="NZ_CP045871.1"/>
</dbReference>
<dbReference type="KEGG" id="llp:GH975_02945"/>
<dbReference type="AlphaFoldDB" id="A0A5Q2QCM2"/>
<evidence type="ECO:0000256" key="3">
    <source>
        <dbReference type="RuleBase" id="RU363015"/>
    </source>
</evidence>
<evidence type="ECO:0000256" key="2">
    <source>
        <dbReference type="ARBA" id="ARBA00006763"/>
    </source>
</evidence>
<evidence type="ECO:0000313" key="5">
    <source>
        <dbReference type="Proteomes" id="UP000388235"/>
    </source>
</evidence>
<keyword evidence="3" id="KW-0378">Hydrolase</keyword>
<organism evidence="4 5">
    <name type="scientific">Litorivicinus lipolyticus</name>
    <dbReference type="NCBI Taxonomy" id="418701"/>
    <lineage>
        <taxon>Bacteria</taxon>
        <taxon>Pseudomonadati</taxon>
        <taxon>Pseudomonadota</taxon>
        <taxon>Gammaproteobacteria</taxon>
        <taxon>Oceanospirillales</taxon>
        <taxon>Litorivicinaceae</taxon>
        <taxon>Litorivicinus</taxon>
    </lineage>
</organism>
<keyword evidence="5" id="KW-1185">Reference proteome</keyword>
<accession>A0A5Q2QCM2</accession>
<dbReference type="EMBL" id="CP045871">
    <property type="protein sequence ID" value="QGG79580.1"/>
    <property type="molecule type" value="Genomic_DNA"/>
</dbReference>
<dbReference type="GO" id="GO:0005829">
    <property type="term" value="C:cytosol"/>
    <property type="evidence" value="ECO:0007669"/>
    <property type="project" value="TreeGrafter"/>
</dbReference>
<dbReference type="Pfam" id="PF03641">
    <property type="entry name" value="Lysine_decarbox"/>
    <property type="match status" value="1"/>
</dbReference>
<dbReference type="Gene3D" id="3.40.50.450">
    <property type="match status" value="1"/>
</dbReference>
<dbReference type="SUPFAM" id="SSF102405">
    <property type="entry name" value="MCP/YpsA-like"/>
    <property type="match status" value="1"/>
</dbReference>
<gene>
    <name evidence="4" type="ORF">GH975_02945</name>
</gene>